<evidence type="ECO:0000313" key="16">
    <source>
        <dbReference type="Proteomes" id="UP000432089"/>
    </source>
</evidence>
<protein>
    <recommendedName>
        <fullName evidence="8 10">Protein GrpE</fullName>
    </recommendedName>
    <alternativeName>
        <fullName evidence="9 10">HSP-70 cofactor</fullName>
    </alternativeName>
</protein>
<dbReference type="NCBIfam" id="NF010748">
    <property type="entry name" value="PRK14150.1"/>
    <property type="match status" value="1"/>
</dbReference>
<keyword evidence="5 10" id="KW-0346">Stress response</keyword>
<dbReference type="HAMAP" id="MF_01151">
    <property type="entry name" value="GrpE"/>
    <property type="match status" value="1"/>
</dbReference>
<dbReference type="AlphaFoldDB" id="A0A7V7PP19"/>
<feature type="compositionally biased region" description="Low complexity" evidence="14">
    <location>
        <begin position="203"/>
        <end position="219"/>
    </location>
</feature>
<evidence type="ECO:0000256" key="5">
    <source>
        <dbReference type="ARBA" id="ARBA00023016"/>
    </source>
</evidence>
<dbReference type="PANTHER" id="PTHR21237">
    <property type="entry name" value="GRPE PROTEIN"/>
    <property type="match status" value="1"/>
</dbReference>
<gene>
    <name evidence="10 15" type="primary">grpE</name>
    <name evidence="15" type="ORF">F6X38_12845</name>
</gene>
<comment type="subunit">
    <text evidence="3 10">Homodimer.</text>
</comment>
<comment type="similarity">
    <text evidence="2 10 12">Belongs to the GrpE family.</text>
</comment>
<accession>A0A7V7PP19</accession>
<evidence type="ECO:0000256" key="14">
    <source>
        <dbReference type="SAM" id="MobiDB-lite"/>
    </source>
</evidence>
<dbReference type="EMBL" id="VZDO01000009">
    <property type="protein sequence ID" value="KAB0679698.1"/>
    <property type="molecule type" value="Genomic_DNA"/>
</dbReference>
<dbReference type="RefSeq" id="WP_150970220.1">
    <property type="nucleotide sequence ID" value="NZ_VZDO01000009.1"/>
</dbReference>
<dbReference type="PANTHER" id="PTHR21237:SF23">
    <property type="entry name" value="GRPE PROTEIN HOMOLOG, MITOCHONDRIAL"/>
    <property type="match status" value="1"/>
</dbReference>
<feature type="region of interest" description="Disordered" evidence="14">
    <location>
        <begin position="1"/>
        <end position="33"/>
    </location>
</feature>
<keyword evidence="16" id="KW-1185">Reference proteome</keyword>
<organism evidence="15 16">
    <name type="scientific">Plantimonas leprariae</name>
    <dbReference type="NCBI Taxonomy" id="2615207"/>
    <lineage>
        <taxon>Bacteria</taxon>
        <taxon>Pseudomonadati</taxon>
        <taxon>Pseudomonadota</taxon>
        <taxon>Alphaproteobacteria</taxon>
        <taxon>Hyphomicrobiales</taxon>
        <taxon>Aurantimonadaceae</taxon>
        <taxon>Plantimonas</taxon>
    </lineage>
</organism>
<dbReference type="GO" id="GO:0042803">
    <property type="term" value="F:protein homodimerization activity"/>
    <property type="evidence" value="ECO:0007669"/>
    <property type="project" value="InterPro"/>
</dbReference>
<evidence type="ECO:0000256" key="6">
    <source>
        <dbReference type="ARBA" id="ARBA00023186"/>
    </source>
</evidence>
<evidence type="ECO:0000256" key="10">
    <source>
        <dbReference type="HAMAP-Rule" id="MF_01151"/>
    </source>
</evidence>
<feature type="compositionally biased region" description="Basic and acidic residues" evidence="14">
    <location>
        <begin position="1"/>
        <end position="22"/>
    </location>
</feature>
<dbReference type="Gene3D" id="3.90.20.20">
    <property type="match status" value="1"/>
</dbReference>
<dbReference type="GO" id="GO:0051082">
    <property type="term" value="F:unfolded protein binding"/>
    <property type="evidence" value="ECO:0007669"/>
    <property type="project" value="TreeGrafter"/>
</dbReference>
<evidence type="ECO:0000256" key="1">
    <source>
        <dbReference type="ARBA" id="ARBA00004496"/>
    </source>
</evidence>
<evidence type="ECO:0000256" key="11">
    <source>
        <dbReference type="RuleBase" id="RU000639"/>
    </source>
</evidence>
<evidence type="ECO:0000256" key="13">
    <source>
        <dbReference type="SAM" id="Coils"/>
    </source>
</evidence>
<evidence type="ECO:0000313" key="15">
    <source>
        <dbReference type="EMBL" id="KAB0679698.1"/>
    </source>
</evidence>
<proteinExistence type="inferred from homology"/>
<sequence>MTSDGQRPENEDTDETIGREETDAAAQPKSGFSDDAAASFIREAAEARIAELEAESATEKDRALRIAAEMENLRRRTEREIKDARTYAVANFAREMLAVMDNLGRAIAAVPAEERAAEASGLKHLIEGVEITERGLLAALERFGVKKLEPLNGRFDPNFHQAMFEVPNPAVPNNTVVQVVQDGYSIGERVLRPAMVGVSKGGPKPAQAAAEPAAAAPRPGETSEPGSAG</sequence>
<name>A0A7V7PP19_9HYPH</name>
<evidence type="ECO:0000256" key="12">
    <source>
        <dbReference type="RuleBase" id="RU004478"/>
    </source>
</evidence>
<dbReference type="GO" id="GO:0006457">
    <property type="term" value="P:protein folding"/>
    <property type="evidence" value="ECO:0007669"/>
    <property type="project" value="InterPro"/>
</dbReference>
<dbReference type="SUPFAM" id="SSF58014">
    <property type="entry name" value="Coiled-coil domain of nucleotide exchange factor GrpE"/>
    <property type="match status" value="1"/>
</dbReference>
<dbReference type="PROSITE" id="PS01071">
    <property type="entry name" value="GRPE"/>
    <property type="match status" value="1"/>
</dbReference>
<reference evidence="15 16" key="1">
    <citation type="submission" date="2019-09" db="EMBL/GenBank/DDBJ databases">
        <title>YIM 132180 draft genome.</title>
        <authorList>
            <person name="Zhang K."/>
        </authorList>
    </citation>
    <scope>NUCLEOTIDE SEQUENCE [LARGE SCALE GENOMIC DNA]</scope>
    <source>
        <strain evidence="15 16">YIM 132180</strain>
    </source>
</reference>
<feature type="region of interest" description="Disordered" evidence="14">
    <location>
        <begin position="198"/>
        <end position="229"/>
    </location>
</feature>
<dbReference type="GO" id="GO:0005737">
    <property type="term" value="C:cytoplasm"/>
    <property type="evidence" value="ECO:0007669"/>
    <property type="project" value="UniProtKB-SubCell"/>
</dbReference>
<keyword evidence="6 10" id="KW-0143">Chaperone</keyword>
<dbReference type="CDD" id="cd00446">
    <property type="entry name" value="GrpE"/>
    <property type="match status" value="1"/>
</dbReference>
<dbReference type="InterPro" id="IPR013805">
    <property type="entry name" value="GrpE_CC"/>
</dbReference>
<evidence type="ECO:0000256" key="2">
    <source>
        <dbReference type="ARBA" id="ARBA00009054"/>
    </source>
</evidence>
<dbReference type="NCBIfam" id="NF010738">
    <property type="entry name" value="PRK14140.1"/>
    <property type="match status" value="1"/>
</dbReference>
<dbReference type="Gene3D" id="2.30.22.10">
    <property type="entry name" value="Head domain of nucleotide exchange factor GrpE"/>
    <property type="match status" value="1"/>
</dbReference>
<dbReference type="Pfam" id="PF01025">
    <property type="entry name" value="GrpE"/>
    <property type="match status" value="1"/>
</dbReference>
<comment type="function">
    <text evidence="7 10 11">Participates actively in the response to hyperosmotic and heat shock by preventing the aggregation of stress-denatured proteins, in association with DnaK and GrpE. It is the nucleotide exchange factor for DnaK and may function as a thermosensor. Unfolded proteins bind initially to DnaJ; upon interaction with the DnaJ-bound protein, DnaK hydrolyzes its bound ATP, resulting in the formation of a stable complex. GrpE releases ADP from DnaK; ATP binding to DnaK triggers the release of the substrate protein, thus completing the reaction cycle. Several rounds of ATP-dependent interactions between DnaJ, DnaK and GrpE are required for fully efficient folding.</text>
</comment>
<evidence type="ECO:0000256" key="3">
    <source>
        <dbReference type="ARBA" id="ARBA00011738"/>
    </source>
</evidence>
<comment type="subcellular location">
    <subcellularLocation>
        <location evidence="1 10">Cytoplasm</location>
    </subcellularLocation>
</comment>
<dbReference type="Proteomes" id="UP000432089">
    <property type="component" value="Unassembled WGS sequence"/>
</dbReference>
<dbReference type="InterPro" id="IPR000740">
    <property type="entry name" value="GrpE"/>
</dbReference>
<keyword evidence="4 10" id="KW-0963">Cytoplasm</keyword>
<comment type="caution">
    <text evidence="15">The sequence shown here is derived from an EMBL/GenBank/DDBJ whole genome shotgun (WGS) entry which is preliminary data.</text>
</comment>
<evidence type="ECO:0000256" key="7">
    <source>
        <dbReference type="ARBA" id="ARBA00053401"/>
    </source>
</evidence>
<evidence type="ECO:0000256" key="4">
    <source>
        <dbReference type="ARBA" id="ARBA00022490"/>
    </source>
</evidence>
<keyword evidence="13" id="KW-0175">Coiled coil</keyword>
<evidence type="ECO:0000256" key="9">
    <source>
        <dbReference type="ARBA" id="ARBA00076414"/>
    </source>
</evidence>
<dbReference type="NCBIfam" id="NF010739">
    <property type="entry name" value="PRK14141.1"/>
    <property type="match status" value="1"/>
</dbReference>
<dbReference type="GO" id="GO:0051087">
    <property type="term" value="F:protein-folding chaperone binding"/>
    <property type="evidence" value="ECO:0007669"/>
    <property type="project" value="InterPro"/>
</dbReference>
<feature type="coiled-coil region" evidence="13">
    <location>
        <begin position="42"/>
        <end position="87"/>
    </location>
</feature>
<dbReference type="InterPro" id="IPR009012">
    <property type="entry name" value="GrpE_head"/>
</dbReference>
<dbReference type="SUPFAM" id="SSF51064">
    <property type="entry name" value="Head domain of nucleotide exchange factor GrpE"/>
    <property type="match status" value="1"/>
</dbReference>
<evidence type="ECO:0000256" key="8">
    <source>
        <dbReference type="ARBA" id="ARBA00072274"/>
    </source>
</evidence>
<dbReference type="PRINTS" id="PR00773">
    <property type="entry name" value="GRPEPROTEIN"/>
</dbReference>
<dbReference type="FunFam" id="2.30.22.10:FF:000001">
    <property type="entry name" value="Protein GrpE"/>
    <property type="match status" value="1"/>
</dbReference>
<dbReference type="GO" id="GO:0000774">
    <property type="term" value="F:adenyl-nucleotide exchange factor activity"/>
    <property type="evidence" value="ECO:0007669"/>
    <property type="project" value="InterPro"/>
</dbReference>